<gene>
    <name evidence="1" type="ORF">TPAB3V08_LOCUS5748</name>
</gene>
<organism evidence="1 2">
    <name type="scientific">Timema podura</name>
    <name type="common">Walking stick</name>
    <dbReference type="NCBI Taxonomy" id="61482"/>
    <lineage>
        <taxon>Eukaryota</taxon>
        <taxon>Metazoa</taxon>
        <taxon>Ecdysozoa</taxon>
        <taxon>Arthropoda</taxon>
        <taxon>Hexapoda</taxon>
        <taxon>Insecta</taxon>
        <taxon>Pterygota</taxon>
        <taxon>Neoptera</taxon>
        <taxon>Polyneoptera</taxon>
        <taxon>Phasmatodea</taxon>
        <taxon>Timematodea</taxon>
        <taxon>Timematoidea</taxon>
        <taxon>Timematidae</taxon>
        <taxon>Timema</taxon>
    </lineage>
</organism>
<accession>A0ABN7P060</accession>
<dbReference type="EMBL" id="CAJPIN010007969">
    <property type="protein sequence ID" value="CAG2058781.1"/>
    <property type="molecule type" value="Genomic_DNA"/>
</dbReference>
<keyword evidence="2" id="KW-1185">Reference proteome</keyword>
<dbReference type="Proteomes" id="UP001153148">
    <property type="component" value="Unassembled WGS sequence"/>
</dbReference>
<sequence>MKGGTRFIGMCACRARFIPKFYELATPRNWLKRKGVPFVWGTEQSAFDALKSKFIFPEKTTFYYNPCGLKASDTFLLTKVATLRKRLKPSENNLRDLYNVISISPSEMHQNICPNVKGIERQKRHLGVFYYKKGCQQR</sequence>
<comment type="caution">
    <text evidence="1">The sequence shown here is derived from an EMBL/GenBank/DDBJ whole genome shotgun (WGS) entry which is preliminary data.</text>
</comment>
<evidence type="ECO:0000313" key="2">
    <source>
        <dbReference type="Proteomes" id="UP001153148"/>
    </source>
</evidence>
<protein>
    <submittedName>
        <fullName evidence="1">Uncharacterized protein</fullName>
    </submittedName>
</protein>
<dbReference type="InterPro" id="IPR043128">
    <property type="entry name" value="Rev_trsase/Diguanyl_cyclase"/>
</dbReference>
<reference evidence="1" key="1">
    <citation type="submission" date="2021-03" db="EMBL/GenBank/DDBJ databases">
        <authorList>
            <person name="Tran Van P."/>
        </authorList>
    </citation>
    <scope>NUCLEOTIDE SEQUENCE</scope>
</reference>
<proteinExistence type="predicted"/>
<name>A0ABN7P060_TIMPD</name>
<evidence type="ECO:0000313" key="1">
    <source>
        <dbReference type="EMBL" id="CAG2058781.1"/>
    </source>
</evidence>
<dbReference type="Gene3D" id="3.30.70.270">
    <property type="match status" value="1"/>
</dbReference>